<dbReference type="Proteomes" id="UP000283003">
    <property type="component" value="Unassembled WGS sequence"/>
</dbReference>
<dbReference type="RefSeq" id="WP_127613313.1">
    <property type="nucleotide sequence ID" value="NZ_RXOL01000006.1"/>
</dbReference>
<feature type="region of interest" description="Disordered" evidence="1">
    <location>
        <begin position="1"/>
        <end position="28"/>
    </location>
</feature>
<dbReference type="EMBL" id="RXOL01000006">
    <property type="protein sequence ID" value="RVQ65802.1"/>
    <property type="molecule type" value="Genomic_DNA"/>
</dbReference>
<accession>A0A437GVK5</accession>
<name>A0A437GVK5_9SPHN</name>
<protein>
    <submittedName>
        <fullName evidence="2">Uncharacterized protein</fullName>
    </submittedName>
</protein>
<keyword evidence="3" id="KW-1185">Reference proteome</keyword>
<reference evidence="2 3" key="1">
    <citation type="submission" date="2018-12" db="EMBL/GenBank/DDBJ databases">
        <title>Croceicoccus ponticola sp. nov., a lipolytic bacterium isolated from seawater.</title>
        <authorList>
            <person name="Yoon J.-H."/>
        </authorList>
    </citation>
    <scope>NUCLEOTIDE SEQUENCE [LARGE SCALE GENOMIC DNA]</scope>
    <source>
        <strain evidence="2 3">GM-16</strain>
    </source>
</reference>
<comment type="caution">
    <text evidence="2">The sequence shown here is derived from an EMBL/GenBank/DDBJ whole genome shotgun (WGS) entry which is preliminary data.</text>
</comment>
<proteinExistence type="predicted"/>
<sequence>MADKQIDELPGAGPLDGNESVHVVQAAQSRKTTTDDIAEILHDQAIEDVAGLQAALDGKARAGDVLGAASTSEVRAGATAAKAVTPAALHGA</sequence>
<evidence type="ECO:0000313" key="2">
    <source>
        <dbReference type="EMBL" id="RVQ65802.1"/>
    </source>
</evidence>
<gene>
    <name evidence="2" type="ORF">EKN06_12815</name>
</gene>
<organism evidence="2 3">
    <name type="scientific">Croceicoccus ponticola</name>
    <dbReference type="NCBI Taxonomy" id="2217664"/>
    <lineage>
        <taxon>Bacteria</taxon>
        <taxon>Pseudomonadati</taxon>
        <taxon>Pseudomonadota</taxon>
        <taxon>Alphaproteobacteria</taxon>
        <taxon>Sphingomonadales</taxon>
        <taxon>Erythrobacteraceae</taxon>
        <taxon>Croceicoccus</taxon>
    </lineage>
</organism>
<evidence type="ECO:0000256" key="1">
    <source>
        <dbReference type="SAM" id="MobiDB-lite"/>
    </source>
</evidence>
<evidence type="ECO:0000313" key="3">
    <source>
        <dbReference type="Proteomes" id="UP000283003"/>
    </source>
</evidence>
<dbReference type="AlphaFoldDB" id="A0A437GVK5"/>